<evidence type="ECO:0000256" key="2">
    <source>
        <dbReference type="ARBA" id="ARBA00007391"/>
    </source>
</evidence>
<sequence length="1085" mass="121693">MSGLSYAELQVTSHFSFLRGASSCEELFAQAAAMGISALGVVDRNSLAGIVRAHEAARTTGIRLIVGCRLDLAEGLSVLVYPTDRPAYASLCRLLSLGKKRAGKGRCHLEWADVVAYGEGLIAVLVPDVADEACTMQLRRLREAFGDRAYMALTLRRRPNDQLRLWELSNMATMARVPTVVTNDVLFHEPGRQVMQDLVTAIRHNVTIDELGHRRERFADRYLKPPEEMHRLFGRYPEALARTTEIMGRCKFSLDELAYQYPEEKLFPDLTPQQALEKLTWEGATERYPEGLPDKVRGNLEHELRLIEKLDYAPYFLTVNAIVRFARSKAILCQGRGSAANSAVCFVLGVTSVDPDRNDLLFERFVSEERREPPDIDVDFEHERREEVIQWVYETYGRTRSALCSTVIRYRAKGALRDVGKALGLPEDLTKTLSSQVWGWSEGIEQKHAETLNLNMGDRRLRLALELAHQLVGTPRHLSQHPGGFVLTRDRLDELVPIEPAAMEDRQVIEWDKDDIDVLKFMKVDVLALGMLSCMRRAFDLLAEHKDIRLDLATIPAEDPRTYAMIRKADTLGTFQIESRAQMAMLPRIKPRTFYDLVIEVAIVRPGPIQGDMVHPYLRRREGKEDVTFPKPELEAVLGKTLGVPLFQEQAMRVAIKCAGFTAGEADQLRRAMATFKHTGGVSKFGEKLINGMVDNGYDREFAERTFKQLEGFGSYGFPESHAASFALIAYASAWMKCWHPDAFCCALLNAQPMGFYAPAQIVRDAHEHGVEVRPVCINTSRWDCTLEPIGNDGRFAVRLGLRLVKGLGNAEAARLIACRDDRAFSSVDDLWRRAAIPAAALVELAKADAFRPSLDLARREALWAIKALRDEPLPLFAAAAKREAIIVPEQTEPAVALRPMAAGKEVVEDYSHVGLTLRQHPVSFLRTELAQQRILTCAEAVACRDRRWVHVAGLVLVRQRPGSAKGVMFITLEDETAVANLVVWTKVFEKFRRVVLGSGMIGVKGRVQREGEVVHIVAHEILDLSAELASIGSLETTFPLPHGRGDEIHHSSPAPDPRGLAKPRDMPDPYLHLDEIRVKTRHFR</sequence>
<evidence type="ECO:0000256" key="12">
    <source>
        <dbReference type="ARBA" id="ARBA00049244"/>
    </source>
</evidence>
<reference evidence="16 17" key="1">
    <citation type="submission" date="2019-09" db="EMBL/GenBank/DDBJ databases">
        <title>Taxonomic organization of the family Brucellaceae based on a phylogenomic approach.</title>
        <authorList>
            <person name="Leclercq S."/>
            <person name="Cloeckaert A."/>
            <person name="Zygmunt M.S."/>
        </authorList>
    </citation>
    <scope>NUCLEOTIDE SEQUENCE [LARGE SCALE GENOMIC DNA]</scope>
    <source>
        <strain evidence="16 17">WS1830</strain>
    </source>
</reference>
<dbReference type="InterPro" id="IPR029460">
    <property type="entry name" value="DNAPol_HHH"/>
</dbReference>
<evidence type="ECO:0000256" key="10">
    <source>
        <dbReference type="ARBA" id="ARBA00022932"/>
    </source>
</evidence>
<dbReference type="PANTHER" id="PTHR32294:SF4">
    <property type="entry name" value="ERROR-PRONE DNA POLYMERASE"/>
    <property type="match status" value="1"/>
</dbReference>
<dbReference type="CDD" id="cd07434">
    <property type="entry name" value="PHP_PolIIIA_DnaE2"/>
    <property type="match status" value="1"/>
</dbReference>
<dbReference type="InterPro" id="IPR016195">
    <property type="entry name" value="Pol/histidinol_Pase-like"/>
</dbReference>
<dbReference type="GO" id="GO:0006260">
    <property type="term" value="P:DNA replication"/>
    <property type="evidence" value="ECO:0007669"/>
    <property type="project" value="UniProtKB-KW"/>
</dbReference>
<dbReference type="InterPro" id="IPR004365">
    <property type="entry name" value="NA-bd_OB_tRNA"/>
</dbReference>
<dbReference type="GO" id="GO:0003887">
    <property type="term" value="F:DNA-directed DNA polymerase activity"/>
    <property type="evidence" value="ECO:0007669"/>
    <property type="project" value="UniProtKB-UniRule"/>
</dbReference>
<keyword evidence="10 13" id="KW-0239">DNA-directed DNA polymerase</keyword>
<dbReference type="GO" id="GO:0006281">
    <property type="term" value="P:DNA repair"/>
    <property type="evidence" value="ECO:0007669"/>
    <property type="project" value="UniProtKB-UniRule"/>
</dbReference>
<dbReference type="NCBIfam" id="TIGR00594">
    <property type="entry name" value="polc"/>
    <property type="match status" value="1"/>
</dbReference>
<comment type="subcellular location">
    <subcellularLocation>
        <location evidence="1 13">Cytoplasm</location>
    </subcellularLocation>
</comment>
<keyword evidence="11 13" id="KW-0234">DNA repair</keyword>
<keyword evidence="7 13" id="KW-0548">Nucleotidyltransferase</keyword>
<dbReference type="CDD" id="cd04485">
    <property type="entry name" value="DnaE_OBF"/>
    <property type="match status" value="1"/>
</dbReference>
<keyword evidence="5 13" id="KW-0963">Cytoplasm</keyword>
<accession>A0A6L3YN33</accession>
<gene>
    <name evidence="16" type="primary">dnaE</name>
    <name evidence="13" type="synonym">dnaE2</name>
    <name evidence="16" type="ORF">F9L08_13600</name>
</gene>
<dbReference type="Proteomes" id="UP000481643">
    <property type="component" value="Unassembled WGS sequence"/>
</dbReference>
<dbReference type="HAMAP" id="MF_01902">
    <property type="entry name" value="DNApol_error_prone"/>
    <property type="match status" value="1"/>
</dbReference>
<evidence type="ECO:0000256" key="8">
    <source>
        <dbReference type="ARBA" id="ARBA00022705"/>
    </source>
</evidence>
<dbReference type="Pfam" id="PF01336">
    <property type="entry name" value="tRNA_anti-codon"/>
    <property type="match status" value="1"/>
</dbReference>
<evidence type="ECO:0000256" key="1">
    <source>
        <dbReference type="ARBA" id="ARBA00004496"/>
    </source>
</evidence>
<evidence type="ECO:0000259" key="15">
    <source>
        <dbReference type="SMART" id="SM00481"/>
    </source>
</evidence>
<dbReference type="GO" id="GO:0009432">
    <property type="term" value="P:SOS response"/>
    <property type="evidence" value="ECO:0007669"/>
    <property type="project" value="UniProtKB-ARBA"/>
</dbReference>
<evidence type="ECO:0000313" key="17">
    <source>
        <dbReference type="Proteomes" id="UP000481643"/>
    </source>
</evidence>
<comment type="similarity">
    <text evidence="2 13">Belongs to the DNA polymerase type-C family. DnaE2 subfamily.</text>
</comment>
<dbReference type="InterPro" id="IPR004013">
    <property type="entry name" value="PHP_dom"/>
</dbReference>
<feature type="domain" description="Polymerase/histidinol phosphatase N-terminal" evidence="15">
    <location>
        <begin position="7"/>
        <end position="74"/>
    </location>
</feature>
<evidence type="ECO:0000256" key="9">
    <source>
        <dbReference type="ARBA" id="ARBA00022763"/>
    </source>
</evidence>
<comment type="catalytic activity">
    <reaction evidence="12 13">
        <text>DNA(n) + a 2'-deoxyribonucleoside 5'-triphosphate = DNA(n+1) + diphosphate</text>
        <dbReference type="Rhea" id="RHEA:22508"/>
        <dbReference type="Rhea" id="RHEA-COMP:17339"/>
        <dbReference type="Rhea" id="RHEA-COMP:17340"/>
        <dbReference type="ChEBI" id="CHEBI:33019"/>
        <dbReference type="ChEBI" id="CHEBI:61560"/>
        <dbReference type="ChEBI" id="CHEBI:173112"/>
        <dbReference type="EC" id="2.7.7.7"/>
    </reaction>
</comment>
<comment type="function">
    <text evidence="13">DNA polymerase involved in damage-induced mutagenesis and translesion synthesis (TLS). It is not the major replicative DNA polymerase.</text>
</comment>
<dbReference type="InterPro" id="IPR004805">
    <property type="entry name" value="DnaE2/DnaE/PolC"/>
</dbReference>
<comment type="caution">
    <text evidence="16">The sequence shown here is derived from an EMBL/GenBank/DDBJ whole genome shotgun (WGS) entry which is preliminary data.</text>
</comment>
<dbReference type="AlphaFoldDB" id="A0A6L3YN33"/>
<evidence type="ECO:0000256" key="11">
    <source>
        <dbReference type="ARBA" id="ARBA00023204"/>
    </source>
</evidence>
<evidence type="ECO:0000313" key="16">
    <source>
        <dbReference type="EMBL" id="KAB2684330.1"/>
    </source>
</evidence>
<dbReference type="InterPro" id="IPR011708">
    <property type="entry name" value="DNA_pol3_alpha_NTPase_dom"/>
</dbReference>
<evidence type="ECO:0000256" key="7">
    <source>
        <dbReference type="ARBA" id="ARBA00022695"/>
    </source>
</evidence>
<dbReference type="GO" id="GO:0008408">
    <property type="term" value="F:3'-5' exonuclease activity"/>
    <property type="evidence" value="ECO:0007669"/>
    <property type="project" value="InterPro"/>
</dbReference>
<organism evidence="16 17">
    <name type="scientific">Brucella tritici</name>
    <dbReference type="NCBI Taxonomy" id="94626"/>
    <lineage>
        <taxon>Bacteria</taxon>
        <taxon>Pseudomonadati</taxon>
        <taxon>Pseudomonadota</taxon>
        <taxon>Alphaproteobacteria</taxon>
        <taxon>Hyphomicrobiales</taxon>
        <taxon>Brucellaceae</taxon>
        <taxon>Brucella/Ochrobactrum group</taxon>
        <taxon>Brucella</taxon>
    </lineage>
</organism>
<dbReference type="SMART" id="SM00481">
    <property type="entry name" value="POLIIIAc"/>
    <property type="match status" value="1"/>
</dbReference>
<dbReference type="EC" id="2.7.7.7" evidence="3 13"/>
<dbReference type="Pfam" id="PF07733">
    <property type="entry name" value="DNA_pol3_alpha"/>
    <property type="match status" value="1"/>
</dbReference>
<keyword evidence="6 13" id="KW-0808">Transferase</keyword>
<dbReference type="Gene3D" id="1.10.150.870">
    <property type="match status" value="1"/>
</dbReference>
<dbReference type="GO" id="GO:0005737">
    <property type="term" value="C:cytoplasm"/>
    <property type="evidence" value="ECO:0007669"/>
    <property type="project" value="UniProtKB-SubCell"/>
</dbReference>
<dbReference type="Pfam" id="PF17657">
    <property type="entry name" value="DNA_pol3_finger"/>
    <property type="match status" value="1"/>
</dbReference>
<dbReference type="EMBL" id="WBVX01000013">
    <property type="protein sequence ID" value="KAB2684330.1"/>
    <property type="molecule type" value="Genomic_DNA"/>
</dbReference>
<dbReference type="InterPro" id="IPR023073">
    <property type="entry name" value="DnaE2"/>
</dbReference>
<evidence type="ECO:0000256" key="14">
    <source>
        <dbReference type="SAM" id="MobiDB-lite"/>
    </source>
</evidence>
<proteinExistence type="inferred from homology"/>
<dbReference type="NCBIfam" id="NF004225">
    <property type="entry name" value="PRK05672.1"/>
    <property type="match status" value="1"/>
</dbReference>
<dbReference type="GO" id="GO:0003676">
    <property type="term" value="F:nucleic acid binding"/>
    <property type="evidence" value="ECO:0007669"/>
    <property type="project" value="InterPro"/>
</dbReference>
<feature type="region of interest" description="Disordered" evidence="14">
    <location>
        <begin position="1043"/>
        <end position="1069"/>
    </location>
</feature>
<dbReference type="InterPro" id="IPR003141">
    <property type="entry name" value="Pol/His_phosphatase_N"/>
</dbReference>
<evidence type="ECO:0000256" key="4">
    <source>
        <dbReference type="ARBA" id="ARBA00017273"/>
    </source>
</evidence>
<evidence type="ECO:0000256" key="6">
    <source>
        <dbReference type="ARBA" id="ARBA00022679"/>
    </source>
</evidence>
<evidence type="ECO:0000256" key="3">
    <source>
        <dbReference type="ARBA" id="ARBA00012417"/>
    </source>
</evidence>
<dbReference type="InterPro" id="IPR040982">
    <property type="entry name" value="DNA_pol3_finger"/>
</dbReference>
<name>A0A6L3YN33_9HYPH</name>
<dbReference type="RefSeq" id="WP_151651984.1">
    <property type="nucleotide sequence ID" value="NZ_WBVX01000013.1"/>
</dbReference>
<dbReference type="SUPFAM" id="SSF89550">
    <property type="entry name" value="PHP domain-like"/>
    <property type="match status" value="1"/>
</dbReference>
<evidence type="ECO:0000256" key="13">
    <source>
        <dbReference type="HAMAP-Rule" id="MF_01902"/>
    </source>
</evidence>
<keyword evidence="9 13" id="KW-0227">DNA damage</keyword>
<dbReference type="Gene3D" id="3.20.20.140">
    <property type="entry name" value="Metal-dependent hydrolases"/>
    <property type="match status" value="1"/>
</dbReference>
<evidence type="ECO:0000256" key="5">
    <source>
        <dbReference type="ARBA" id="ARBA00022490"/>
    </source>
</evidence>
<dbReference type="Pfam" id="PF14579">
    <property type="entry name" value="HHH_6"/>
    <property type="match status" value="1"/>
</dbReference>
<dbReference type="FunFam" id="1.10.150.870:FF:000002">
    <property type="entry name" value="Error-prone DNA polymerase"/>
    <property type="match status" value="1"/>
</dbReference>
<dbReference type="Pfam" id="PF02811">
    <property type="entry name" value="PHP"/>
    <property type="match status" value="1"/>
</dbReference>
<dbReference type="PANTHER" id="PTHR32294">
    <property type="entry name" value="DNA POLYMERASE III SUBUNIT ALPHA"/>
    <property type="match status" value="1"/>
</dbReference>
<protein>
    <recommendedName>
        <fullName evidence="4 13">Error-prone DNA polymerase</fullName>
        <ecNumber evidence="3 13">2.7.7.7</ecNumber>
    </recommendedName>
</protein>
<keyword evidence="8 13" id="KW-0235">DNA replication</keyword>